<accession>A0ABP2AB09</accession>
<gene>
    <name evidence="2" type="ORF">Ga0061061_11611</name>
</gene>
<evidence type="ECO:0000256" key="1">
    <source>
        <dbReference type="SAM" id="MobiDB-lite"/>
    </source>
</evidence>
<dbReference type="EMBL" id="CYHC01000016">
    <property type="protein sequence ID" value="CUA90848.1"/>
    <property type="molecule type" value="Genomic_DNA"/>
</dbReference>
<keyword evidence="3" id="KW-1185">Reference proteome</keyword>
<proteinExistence type="predicted"/>
<feature type="region of interest" description="Disordered" evidence="1">
    <location>
        <begin position="115"/>
        <end position="191"/>
    </location>
</feature>
<comment type="caution">
    <text evidence="2">The sequence shown here is derived from an EMBL/GenBank/DDBJ whole genome shotgun (WGS) entry which is preliminary data.</text>
</comment>
<organism evidence="2 3">
    <name type="scientific">Chelatococcus sambhunathii</name>
    <dbReference type="NCBI Taxonomy" id="363953"/>
    <lineage>
        <taxon>Bacteria</taxon>
        <taxon>Pseudomonadati</taxon>
        <taxon>Pseudomonadota</taxon>
        <taxon>Alphaproteobacteria</taxon>
        <taxon>Hyphomicrobiales</taxon>
        <taxon>Chelatococcaceae</taxon>
        <taxon>Chelatococcus</taxon>
    </lineage>
</organism>
<dbReference type="Proteomes" id="UP000182178">
    <property type="component" value="Unassembled WGS sequence"/>
</dbReference>
<protein>
    <submittedName>
        <fullName evidence="2">Uncharacterized protein</fullName>
    </submittedName>
</protein>
<name>A0ABP2AB09_9HYPH</name>
<feature type="compositionally biased region" description="Low complexity" evidence="1">
    <location>
        <begin position="166"/>
        <end position="181"/>
    </location>
</feature>
<dbReference type="RefSeq" id="WP_055460939.1">
    <property type="nucleotide sequence ID" value="NZ_CYHC01000016.1"/>
</dbReference>
<evidence type="ECO:0000313" key="3">
    <source>
        <dbReference type="Proteomes" id="UP000182178"/>
    </source>
</evidence>
<evidence type="ECO:0000313" key="2">
    <source>
        <dbReference type="EMBL" id="CUA90848.1"/>
    </source>
</evidence>
<sequence>MSTADAPGLGHNQPPPLRDILAENHAGLAGDVETIAERANKAPREIKSEDDLNAVGTLVKDAGTLARRVESIRTAEKAPHLQAGREVDAFFGAFTDRLERIQKVFQGIANDYVRRKREEERRRREEEARKAREEEERQRKIAEAEAERNRPTAAEKHEAKAEAAAERAATAEAAAQATPAEMTRTRTSSGTLATARSEWAFEITDYSAIPLNELRPYLVRADVEKAIRSFVRVNKDAVPLAGVRIFEDVKASFR</sequence>
<reference evidence="2 3" key="1">
    <citation type="submission" date="2015-08" db="EMBL/GenBank/DDBJ databases">
        <authorList>
            <person name="Varghese N."/>
        </authorList>
    </citation>
    <scope>NUCLEOTIDE SEQUENCE [LARGE SCALE GENOMIC DNA]</scope>
    <source>
        <strain evidence="2 3">DSM 18167</strain>
    </source>
</reference>
<feature type="compositionally biased region" description="Basic and acidic residues" evidence="1">
    <location>
        <begin position="115"/>
        <end position="165"/>
    </location>
</feature>